<accession>L8WY65</accession>
<keyword evidence="1" id="KW-0472">Membrane</keyword>
<evidence type="ECO:0000313" key="3">
    <source>
        <dbReference type="Proteomes" id="UP000011668"/>
    </source>
</evidence>
<keyword evidence="1" id="KW-1133">Transmembrane helix</keyword>
<gene>
    <name evidence="2" type="ORF">AG1IA_04210</name>
</gene>
<comment type="caution">
    <text evidence="2">The sequence shown here is derived from an EMBL/GenBank/DDBJ whole genome shotgun (WGS) entry which is preliminary data.</text>
</comment>
<dbReference type="EMBL" id="AFRT01000994">
    <property type="protein sequence ID" value="ELU41757.1"/>
    <property type="molecule type" value="Genomic_DNA"/>
</dbReference>
<keyword evidence="1" id="KW-0812">Transmembrane</keyword>
<feature type="transmembrane region" description="Helical" evidence="1">
    <location>
        <begin position="186"/>
        <end position="209"/>
    </location>
</feature>
<name>L8WY65_THACA</name>
<keyword evidence="3" id="KW-1185">Reference proteome</keyword>
<organism evidence="2 3">
    <name type="scientific">Thanatephorus cucumeris (strain AG1-IA)</name>
    <name type="common">Rice sheath blight fungus</name>
    <name type="synonym">Rhizoctonia solani</name>
    <dbReference type="NCBI Taxonomy" id="983506"/>
    <lineage>
        <taxon>Eukaryota</taxon>
        <taxon>Fungi</taxon>
        <taxon>Dikarya</taxon>
        <taxon>Basidiomycota</taxon>
        <taxon>Agaricomycotina</taxon>
        <taxon>Agaricomycetes</taxon>
        <taxon>Cantharellales</taxon>
        <taxon>Ceratobasidiaceae</taxon>
        <taxon>Rhizoctonia</taxon>
        <taxon>Rhizoctonia solani AG-1</taxon>
    </lineage>
</organism>
<evidence type="ECO:0000313" key="2">
    <source>
        <dbReference type="EMBL" id="ELU41757.1"/>
    </source>
</evidence>
<protein>
    <submittedName>
        <fullName evidence="2">Uncharacterized protein</fullName>
    </submittedName>
</protein>
<dbReference type="Proteomes" id="UP000011668">
    <property type="component" value="Unassembled WGS sequence"/>
</dbReference>
<sequence length="252" mass="27224">MPSKLWVCARRKFCFPWLSNRCSCTRLHSCLRVAAIPRPALYGPLGFWGGAGGRSRLSGLGNRVVEPWLTARASLVLGHLILDAHGAIVERRSSRYTPSDNVARGGYVHHAVQSTRHLPELQNGNFYGGSIILIDFGCARATRISYLMVWSMPFVASAQHWAPIPSGLGEGANAICSGTQGLSIQAAVRSFACLGSANGVITFILVCWFDYHLTRRRPFPLNGGIRLPGARGCRIGGVAGRAKRGSSIAPVR</sequence>
<dbReference type="HOGENOM" id="CLU_1103392_0_0_1"/>
<evidence type="ECO:0000256" key="1">
    <source>
        <dbReference type="SAM" id="Phobius"/>
    </source>
</evidence>
<proteinExistence type="predicted"/>
<reference evidence="2 3" key="1">
    <citation type="journal article" date="2013" name="Nat. Commun.">
        <title>The evolution and pathogenic mechanisms of the rice sheath blight pathogen.</title>
        <authorList>
            <person name="Zheng A."/>
            <person name="Lin R."/>
            <person name="Xu L."/>
            <person name="Qin P."/>
            <person name="Tang C."/>
            <person name="Ai P."/>
            <person name="Zhang D."/>
            <person name="Liu Y."/>
            <person name="Sun Z."/>
            <person name="Feng H."/>
            <person name="Wang Y."/>
            <person name="Chen Y."/>
            <person name="Liang X."/>
            <person name="Fu R."/>
            <person name="Li Q."/>
            <person name="Zhang J."/>
            <person name="Yu X."/>
            <person name="Xie Z."/>
            <person name="Ding L."/>
            <person name="Guan P."/>
            <person name="Tang J."/>
            <person name="Liang Y."/>
            <person name="Wang S."/>
            <person name="Deng Q."/>
            <person name="Li S."/>
            <person name="Zhu J."/>
            <person name="Wang L."/>
            <person name="Liu H."/>
            <person name="Li P."/>
        </authorList>
    </citation>
    <scope>NUCLEOTIDE SEQUENCE [LARGE SCALE GENOMIC DNA]</scope>
    <source>
        <strain evidence="3">AG-1 IA</strain>
    </source>
</reference>
<dbReference type="AlphaFoldDB" id="L8WY65"/>